<evidence type="ECO:0000256" key="3">
    <source>
        <dbReference type="ARBA" id="ARBA00022989"/>
    </source>
</evidence>
<dbReference type="AlphaFoldDB" id="A0A1R4IWP0"/>
<evidence type="ECO:0000256" key="1">
    <source>
        <dbReference type="ARBA" id="ARBA00004141"/>
    </source>
</evidence>
<accession>A0A1R4IWP0</accession>
<proteinExistence type="predicted"/>
<organism evidence="6 7">
    <name type="scientific">Microbacterium esteraromaticum</name>
    <dbReference type="NCBI Taxonomy" id="57043"/>
    <lineage>
        <taxon>Bacteria</taxon>
        <taxon>Bacillati</taxon>
        <taxon>Actinomycetota</taxon>
        <taxon>Actinomycetes</taxon>
        <taxon>Micrococcales</taxon>
        <taxon>Microbacteriaceae</taxon>
        <taxon>Microbacterium</taxon>
    </lineage>
</organism>
<keyword evidence="4 5" id="KW-0472">Membrane</keyword>
<evidence type="ECO:0000256" key="2">
    <source>
        <dbReference type="ARBA" id="ARBA00022692"/>
    </source>
</evidence>
<name>A0A1R4IWP0_9MICO</name>
<dbReference type="InterPro" id="IPR003339">
    <property type="entry name" value="ABC/ECF_trnsptr_transmembrane"/>
</dbReference>
<dbReference type="Pfam" id="PF02361">
    <property type="entry name" value="CbiQ"/>
    <property type="match status" value="1"/>
</dbReference>
<evidence type="ECO:0000256" key="4">
    <source>
        <dbReference type="ARBA" id="ARBA00023136"/>
    </source>
</evidence>
<feature type="transmembrane region" description="Helical" evidence="5">
    <location>
        <begin position="135"/>
        <end position="154"/>
    </location>
</feature>
<evidence type="ECO:0000256" key="5">
    <source>
        <dbReference type="SAM" id="Phobius"/>
    </source>
</evidence>
<feature type="transmembrane region" description="Helical" evidence="5">
    <location>
        <begin position="39"/>
        <end position="59"/>
    </location>
</feature>
<evidence type="ECO:0000313" key="6">
    <source>
        <dbReference type="EMBL" id="SJN24252.1"/>
    </source>
</evidence>
<keyword evidence="2 5" id="KW-0812">Transmembrane</keyword>
<sequence length="198" mass="21310">MISLYVAGDGVLHRAPSGWKLAALAVTGLALSLLRPSPLATAIVLVVVSALYPFGRLPWRALLTAWWRLRWLILVLGGALWIFTSVQDAVVNTGRVVSLLLLADLVTRTTRMGDLLEVLQRVLRPLRHVGVVPDAVALTISLTIAMIPVIAGFAGQVRDAQRARGVRLGLRSALPLLVLTMRHADDVGDALIARGVAR</sequence>
<dbReference type="RefSeq" id="WP_087130244.1">
    <property type="nucleotide sequence ID" value="NZ_FUKO01000012.1"/>
</dbReference>
<keyword evidence="7" id="KW-1185">Reference proteome</keyword>
<dbReference type="GO" id="GO:0005886">
    <property type="term" value="C:plasma membrane"/>
    <property type="evidence" value="ECO:0007669"/>
    <property type="project" value="UniProtKB-ARBA"/>
</dbReference>
<dbReference type="EMBL" id="FUKO01000012">
    <property type="protein sequence ID" value="SJN24252.1"/>
    <property type="molecule type" value="Genomic_DNA"/>
</dbReference>
<feature type="transmembrane region" description="Helical" evidence="5">
    <location>
        <begin position="71"/>
        <end position="91"/>
    </location>
</feature>
<dbReference type="Proteomes" id="UP000196320">
    <property type="component" value="Unassembled WGS sequence"/>
</dbReference>
<dbReference type="OrthoDB" id="509049at2"/>
<gene>
    <name evidence="6" type="ORF">FM104_04430</name>
</gene>
<evidence type="ECO:0000313" key="7">
    <source>
        <dbReference type="Proteomes" id="UP000196320"/>
    </source>
</evidence>
<protein>
    <submittedName>
        <fullName evidence="6">Transmembrane component BioN of energizing module of biotin ECF transporter</fullName>
    </submittedName>
</protein>
<reference evidence="6 7" key="1">
    <citation type="submission" date="2017-02" db="EMBL/GenBank/DDBJ databases">
        <authorList>
            <person name="Peterson S.W."/>
        </authorList>
    </citation>
    <scope>NUCLEOTIDE SEQUENCE [LARGE SCALE GENOMIC DNA]</scope>
    <source>
        <strain evidence="6 7">B Mb 05.01</strain>
    </source>
</reference>
<comment type="subcellular location">
    <subcellularLocation>
        <location evidence="1">Membrane</location>
        <topology evidence="1">Multi-pass membrane protein</topology>
    </subcellularLocation>
</comment>
<keyword evidence="3 5" id="KW-1133">Transmembrane helix</keyword>
<dbReference type="CDD" id="cd16914">
    <property type="entry name" value="EcfT"/>
    <property type="match status" value="1"/>
</dbReference>